<keyword evidence="7 9" id="KW-0413">Isomerase</keyword>
<organism evidence="9 10">
    <name type="scientific">Edaphosphingomonas fennica</name>
    <dbReference type="NCBI Taxonomy" id="114404"/>
    <lineage>
        <taxon>Bacteria</taxon>
        <taxon>Pseudomonadati</taxon>
        <taxon>Pseudomonadota</taxon>
        <taxon>Alphaproteobacteria</taxon>
        <taxon>Sphingomonadales</taxon>
        <taxon>Rhizorhabdaceae</taxon>
        <taxon>Edaphosphingomonas</taxon>
    </lineage>
</organism>
<evidence type="ECO:0000313" key="10">
    <source>
        <dbReference type="Proteomes" id="UP000241206"/>
    </source>
</evidence>
<evidence type="ECO:0000256" key="2">
    <source>
        <dbReference type="ARBA" id="ARBA00005193"/>
    </source>
</evidence>
<dbReference type="EC" id="5.3.3.4" evidence="5"/>
<comment type="caution">
    <text evidence="9">The sequence shown here is derived from an EMBL/GenBank/DDBJ whole genome shotgun (WGS) entry which is preliminary data.</text>
</comment>
<proteinExistence type="inferred from homology"/>
<evidence type="ECO:0000256" key="6">
    <source>
        <dbReference type="ARBA" id="ARBA00022797"/>
    </source>
</evidence>
<dbReference type="GO" id="GO:0016159">
    <property type="term" value="F:muconolactone delta-isomerase activity"/>
    <property type="evidence" value="ECO:0007669"/>
    <property type="project" value="UniProtKB-EC"/>
</dbReference>
<dbReference type="PIRSF" id="PIRSF001486">
    <property type="entry name" value="CatC"/>
    <property type="match status" value="1"/>
</dbReference>
<dbReference type="SUPFAM" id="SSF54909">
    <property type="entry name" value="Dimeric alpha+beta barrel"/>
    <property type="match status" value="1"/>
</dbReference>
<comment type="catalytic activity">
    <reaction evidence="1">
        <text>(S)-muconolactone = (4,5-dihydro-5-oxofuran-2-yl)-acetate</text>
        <dbReference type="Rhea" id="RHEA:12348"/>
        <dbReference type="ChEBI" id="CHEBI:58425"/>
        <dbReference type="ChEBI" id="CHEBI:58736"/>
        <dbReference type="EC" id="5.3.3.4"/>
    </reaction>
</comment>
<keyword evidence="6" id="KW-0058">Aromatic hydrocarbons catabolism</keyword>
<dbReference type="RefSeq" id="WP_107395964.1">
    <property type="nucleotide sequence ID" value="NZ_PHHF01000079.1"/>
</dbReference>
<dbReference type="AlphaFoldDB" id="A0A2T4HLZ0"/>
<dbReference type="Gene3D" id="3.30.70.1060">
    <property type="entry name" value="Dimeric alpha+beta barrel"/>
    <property type="match status" value="1"/>
</dbReference>
<evidence type="ECO:0000313" key="9">
    <source>
        <dbReference type="EMBL" id="PTD16810.1"/>
    </source>
</evidence>
<dbReference type="EMBL" id="PHHF01000079">
    <property type="protein sequence ID" value="PTD16810.1"/>
    <property type="molecule type" value="Genomic_DNA"/>
</dbReference>
<accession>A0A2T4HLZ0</accession>
<reference evidence="9 10" key="1">
    <citation type="submission" date="2017-11" db="EMBL/GenBank/DDBJ databases">
        <title>Sphingomonas oleivorans sp. nov., isolated from oil-contaminated soil.</title>
        <authorList>
            <person name="Wang L."/>
            <person name="Chen L."/>
        </authorList>
    </citation>
    <scope>NUCLEOTIDE SEQUENCE [LARGE SCALE GENOMIC DNA]</scope>
    <source>
        <strain evidence="9 10">K101</strain>
    </source>
</reference>
<feature type="domain" description="Muconolactone isomerase" evidence="8">
    <location>
        <begin position="1"/>
        <end position="89"/>
    </location>
</feature>
<evidence type="ECO:0000256" key="5">
    <source>
        <dbReference type="ARBA" id="ARBA00012070"/>
    </source>
</evidence>
<keyword evidence="10" id="KW-1185">Reference proteome</keyword>
<name>A0A2T4HLZ0_9SPHN</name>
<dbReference type="Proteomes" id="UP000241206">
    <property type="component" value="Unassembled WGS sequence"/>
</dbReference>
<dbReference type="InterPro" id="IPR026029">
    <property type="entry name" value="MLI_dom"/>
</dbReference>
<comment type="pathway">
    <text evidence="2">Aromatic compound metabolism; beta-ketoadipate pathway; 5-oxo-4,5-dihydro-2-furylacetate from catechol: step 3/3.</text>
</comment>
<protein>
    <recommendedName>
        <fullName evidence="5">muconolactone Delta-isomerase</fullName>
        <ecNumber evidence="5">5.3.3.4</ecNumber>
    </recommendedName>
</protein>
<comment type="similarity">
    <text evidence="3">Belongs to the muconolactone Delta-isomerase family.</text>
</comment>
<evidence type="ECO:0000256" key="4">
    <source>
        <dbReference type="ARBA" id="ARBA00011365"/>
    </source>
</evidence>
<dbReference type="InterPro" id="IPR003464">
    <property type="entry name" value="Muconolactone_d_Isoase"/>
</dbReference>
<dbReference type="Pfam" id="PF02426">
    <property type="entry name" value="MIase"/>
    <property type="match status" value="1"/>
</dbReference>
<evidence type="ECO:0000256" key="1">
    <source>
        <dbReference type="ARBA" id="ARBA00001739"/>
    </source>
</evidence>
<evidence type="ECO:0000256" key="3">
    <source>
        <dbReference type="ARBA" id="ARBA00010882"/>
    </source>
</evidence>
<sequence>MLYLVRMTVSPPYGMPPEEFERLKNQEKEVGIRLQREGVWKHLWRVAGAYANVSIFEVDSPEQLHAAIGSLPFFPFLSVEATPLVAHPSSINPADNPALKEEMA</sequence>
<comment type="subunit">
    <text evidence="4">Homodecamer.</text>
</comment>
<evidence type="ECO:0000256" key="7">
    <source>
        <dbReference type="ARBA" id="ARBA00023235"/>
    </source>
</evidence>
<dbReference type="InterPro" id="IPR011008">
    <property type="entry name" value="Dimeric_a/b-barrel"/>
</dbReference>
<evidence type="ECO:0000259" key="8">
    <source>
        <dbReference type="Pfam" id="PF02426"/>
    </source>
</evidence>
<dbReference type="GO" id="GO:0042952">
    <property type="term" value="P:beta-ketoadipate pathway"/>
    <property type="evidence" value="ECO:0007669"/>
    <property type="project" value="UniProtKB-UniPathway"/>
</dbReference>
<gene>
    <name evidence="9" type="ORF">CV103_20055</name>
</gene>
<dbReference type="UniPathway" id="UPA00157">
    <property type="reaction ID" value="UER00260"/>
</dbReference>